<dbReference type="EMBL" id="BMYU01000002">
    <property type="protein sequence ID" value="GGX36125.1"/>
    <property type="molecule type" value="Genomic_DNA"/>
</dbReference>
<comment type="caution">
    <text evidence="1">The sequence shown here is derived from an EMBL/GenBank/DDBJ whole genome shotgun (WGS) entry which is preliminary data.</text>
</comment>
<name>A0ABQ2XWA2_9BURK</name>
<dbReference type="Proteomes" id="UP000653343">
    <property type="component" value="Unassembled WGS sequence"/>
</dbReference>
<accession>A0ABQ2XWA2</accession>
<gene>
    <name evidence="1" type="ORF">GCM10010946_12160</name>
</gene>
<evidence type="ECO:0000313" key="1">
    <source>
        <dbReference type="EMBL" id="GGX36125.1"/>
    </source>
</evidence>
<dbReference type="RefSeq" id="WP_189356154.1">
    <property type="nucleotide sequence ID" value="NZ_BMYU01000002.1"/>
</dbReference>
<organism evidence="1 2">
    <name type="scientific">Undibacterium squillarum</name>
    <dbReference type="NCBI Taxonomy" id="1131567"/>
    <lineage>
        <taxon>Bacteria</taxon>
        <taxon>Pseudomonadati</taxon>
        <taxon>Pseudomonadota</taxon>
        <taxon>Betaproteobacteria</taxon>
        <taxon>Burkholderiales</taxon>
        <taxon>Oxalobacteraceae</taxon>
        <taxon>Undibacterium</taxon>
    </lineage>
</organism>
<proteinExistence type="predicted"/>
<reference evidence="2" key="1">
    <citation type="journal article" date="2019" name="Int. J. Syst. Evol. Microbiol.">
        <title>The Global Catalogue of Microorganisms (GCM) 10K type strain sequencing project: providing services to taxonomists for standard genome sequencing and annotation.</title>
        <authorList>
            <consortium name="The Broad Institute Genomics Platform"/>
            <consortium name="The Broad Institute Genome Sequencing Center for Infectious Disease"/>
            <person name="Wu L."/>
            <person name="Ma J."/>
        </authorList>
    </citation>
    <scope>NUCLEOTIDE SEQUENCE [LARGE SCALE GENOMIC DNA]</scope>
    <source>
        <strain evidence="2">KCTC 23917</strain>
    </source>
</reference>
<protein>
    <submittedName>
        <fullName evidence="1">Uncharacterized protein</fullName>
    </submittedName>
</protein>
<evidence type="ECO:0000313" key="2">
    <source>
        <dbReference type="Proteomes" id="UP000653343"/>
    </source>
</evidence>
<keyword evidence="2" id="KW-1185">Reference proteome</keyword>
<sequence length="52" mass="5505">MTLDLSQSLAEAKTETVSTLKKWSTPTVEIHHVQDLTMAGPDGANDGGTFSS</sequence>